<name>A0A2P4XFY1_9STRA</name>
<reference evidence="3 4" key="1">
    <citation type="journal article" date="2017" name="Genome Biol. Evol.">
        <title>Phytophthora megakarya and P. palmivora, closely related causal agents of cacao black pod rot, underwent increases in genome sizes and gene numbers by different mechanisms.</title>
        <authorList>
            <person name="Ali S.S."/>
            <person name="Shao J."/>
            <person name="Lary D.J."/>
            <person name="Kronmiller B."/>
            <person name="Shen D."/>
            <person name="Strem M.D."/>
            <person name="Amoako-Attah I."/>
            <person name="Akrofi A.Y."/>
            <person name="Begoude B.A."/>
            <person name="Ten Hoopen G.M."/>
            <person name="Coulibaly K."/>
            <person name="Kebe B.I."/>
            <person name="Melnick R.L."/>
            <person name="Guiltinan M.J."/>
            <person name="Tyler B.M."/>
            <person name="Meinhardt L.W."/>
            <person name="Bailey B.A."/>
        </authorList>
    </citation>
    <scope>NUCLEOTIDE SEQUENCE [LARGE SCALE GENOMIC DNA]</scope>
    <source>
        <strain evidence="4">sbr112.9</strain>
    </source>
</reference>
<comment type="caution">
    <text evidence="3">The sequence shown here is derived from an EMBL/GenBank/DDBJ whole genome shotgun (WGS) entry which is preliminary data.</text>
</comment>
<evidence type="ECO:0000313" key="4">
    <source>
        <dbReference type="Proteomes" id="UP000237271"/>
    </source>
</evidence>
<feature type="compositionally biased region" description="Basic and acidic residues" evidence="2">
    <location>
        <begin position="10"/>
        <end position="23"/>
    </location>
</feature>
<keyword evidence="1" id="KW-0175">Coiled coil</keyword>
<feature type="compositionally biased region" description="Basic residues" evidence="2">
    <location>
        <begin position="118"/>
        <end position="129"/>
    </location>
</feature>
<dbReference type="Proteomes" id="UP000237271">
    <property type="component" value="Unassembled WGS sequence"/>
</dbReference>
<feature type="compositionally biased region" description="Basic residues" evidence="2">
    <location>
        <begin position="570"/>
        <end position="589"/>
    </location>
</feature>
<feature type="region of interest" description="Disordered" evidence="2">
    <location>
        <begin position="547"/>
        <end position="608"/>
    </location>
</feature>
<sequence length="971" mass="110967">MHSSFSDSSMVRDDCFPSRDRRYSPRLTPTLLPRRRPFPGNNLEVNTMNSASWSAMNVRIPGSMAHATLPIPVEPFSPNAKQLHSATSTSGDESSGDDGKTTRKRQKTSKNQMVSKLGKPRKERKPTHTLRKEQKMELLSQIEQLQDQLESLKSQAIVSNALHVKKHTQAPVMNAILRDAVQSRQSTLADVQGLISGYVQQQHDISPINTCIKLGLDRAQRHRELVAIKSAKLQKTHEFLLRRSRGLEPGRQYCEEERFETSRGDYCAVRFAVTHFRGASSVRAVFDAALFQIANVEMSMSEVLGNITIREDDDNGDDNVTQLRLVTSTGSAPQAPPLETNSLQFNEFCEATTSGGPNGTATSEFGLIMADFVDEDELYPYRAQERMRKDVTAALLLTRLPKEEHRHIHRMGDDRTRTSDDGELIVKVTLWSLIKLHHSDLEVSYDCLEETRHEIGRWGEELRAQSSVMGLYEQHSTSPTASYDERFTGREPFPSSSFPRPPFPQDEGRPRTTRDSAAADNLLSLIQSIGPGKQQKPNLTHLLRHQKHREEYGSTSEDAPTQEYAPVLGRGRKRQERPPSPKKRGKVGRPAKMTQDGEPKTKRRDKKPTYIVRREKKAMLEAELLELKQQVIRLRRASGIPDSFFAEKEQLLGKIHDNNRLRAESRKQDMLLRNAHAIMAAEYLMKCSESPIENFIHLTADLKQRRAALVNLKEIKLQQADDFITERSKFLPRITPWCQEAKFETEEGHFCAEKMDNTPFHGVRSVRQVFEALQFFFRNMEISISEMLGDITVREDDDSTASNSFSNHRLVSTMSHGVKVEKNIVKFFKLVESDVDDDNEGNGSYALVATDSVDLDDIYPYVPQERIRMDINAAMKFTEHFCKRPPNRKKKTRTRHPLYGNGGFPYPRDPEEEEDDDEYERVVVLTRFFRVKLHHTEMDIPPHVLQEVRQGLACFSDTMVQSMHRVIYESR</sequence>
<feature type="region of interest" description="Disordered" evidence="2">
    <location>
        <begin position="469"/>
        <end position="515"/>
    </location>
</feature>
<proteinExistence type="predicted"/>
<protein>
    <submittedName>
        <fullName evidence="3">Uncharacterized protein</fullName>
    </submittedName>
</protein>
<evidence type="ECO:0000256" key="1">
    <source>
        <dbReference type="SAM" id="Coils"/>
    </source>
</evidence>
<organism evidence="3 4">
    <name type="scientific">Phytophthora palmivora</name>
    <dbReference type="NCBI Taxonomy" id="4796"/>
    <lineage>
        <taxon>Eukaryota</taxon>
        <taxon>Sar</taxon>
        <taxon>Stramenopiles</taxon>
        <taxon>Oomycota</taxon>
        <taxon>Peronosporomycetes</taxon>
        <taxon>Peronosporales</taxon>
        <taxon>Peronosporaceae</taxon>
        <taxon>Phytophthora</taxon>
    </lineage>
</organism>
<gene>
    <name evidence="3" type="ORF">PHPALM_20003</name>
</gene>
<dbReference type="EMBL" id="NCKW01011099">
    <property type="protein sequence ID" value="POM64458.1"/>
    <property type="molecule type" value="Genomic_DNA"/>
</dbReference>
<feature type="compositionally biased region" description="Polar residues" evidence="2">
    <location>
        <begin position="469"/>
        <end position="481"/>
    </location>
</feature>
<evidence type="ECO:0000256" key="2">
    <source>
        <dbReference type="SAM" id="MobiDB-lite"/>
    </source>
</evidence>
<feature type="coiled-coil region" evidence="1">
    <location>
        <begin position="135"/>
        <end position="162"/>
    </location>
</feature>
<keyword evidence="4" id="KW-1185">Reference proteome</keyword>
<feature type="compositionally biased region" description="Basic residues" evidence="2">
    <location>
        <begin position="884"/>
        <end position="896"/>
    </location>
</feature>
<evidence type="ECO:0000313" key="3">
    <source>
        <dbReference type="EMBL" id="POM64458.1"/>
    </source>
</evidence>
<dbReference type="AlphaFoldDB" id="A0A2P4XFY1"/>
<dbReference type="OrthoDB" id="124062at2759"/>
<feature type="region of interest" description="Disordered" evidence="2">
    <location>
        <begin position="1"/>
        <end position="45"/>
    </location>
</feature>
<accession>A0A2P4XFY1</accession>
<feature type="region of interest" description="Disordered" evidence="2">
    <location>
        <begin position="884"/>
        <end position="917"/>
    </location>
</feature>
<feature type="region of interest" description="Disordered" evidence="2">
    <location>
        <begin position="71"/>
        <end position="133"/>
    </location>
</feature>